<name>A0A8X6K2D3_NEPPI</name>
<sequence length="88" mass="10195">MKTRVVYNPSADILEILKARDALALLGELLPFISIHLHYRMQLMITLGRKCILQQQKDCKLSTSQSQPKKIRQWLDSSLSVNAQKHRH</sequence>
<proteinExistence type="predicted"/>
<evidence type="ECO:0000313" key="2">
    <source>
        <dbReference type="Proteomes" id="UP000887013"/>
    </source>
</evidence>
<keyword evidence="2" id="KW-1185">Reference proteome</keyword>
<accession>A0A8X6K2D3</accession>
<evidence type="ECO:0000313" key="1">
    <source>
        <dbReference type="EMBL" id="GFS57599.1"/>
    </source>
</evidence>
<protein>
    <submittedName>
        <fullName evidence="1">Uncharacterized protein</fullName>
    </submittedName>
</protein>
<comment type="caution">
    <text evidence="1">The sequence shown here is derived from an EMBL/GenBank/DDBJ whole genome shotgun (WGS) entry which is preliminary data.</text>
</comment>
<dbReference type="AlphaFoldDB" id="A0A8X6K2D3"/>
<dbReference type="Proteomes" id="UP000887013">
    <property type="component" value="Unassembled WGS sequence"/>
</dbReference>
<reference evidence="1" key="1">
    <citation type="submission" date="2020-08" db="EMBL/GenBank/DDBJ databases">
        <title>Multicomponent nature underlies the extraordinary mechanical properties of spider dragline silk.</title>
        <authorList>
            <person name="Kono N."/>
            <person name="Nakamura H."/>
            <person name="Mori M."/>
            <person name="Yoshida Y."/>
            <person name="Ohtoshi R."/>
            <person name="Malay A.D."/>
            <person name="Moran D.A.P."/>
            <person name="Tomita M."/>
            <person name="Numata K."/>
            <person name="Arakawa K."/>
        </authorList>
    </citation>
    <scope>NUCLEOTIDE SEQUENCE</scope>
</reference>
<dbReference type="EMBL" id="BMAW01046847">
    <property type="protein sequence ID" value="GFS57599.1"/>
    <property type="molecule type" value="Genomic_DNA"/>
</dbReference>
<organism evidence="1 2">
    <name type="scientific">Nephila pilipes</name>
    <name type="common">Giant wood spider</name>
    <name type="synonym">Nephila maculata</name>
    <dbReference type="NCBI Taxonomy" id="299642"/>
    <lineage>
        <taxon>Eukaryota</taxon>
        <taxon>Metazoa</taxon>
        <taxon>Ecdysozoa</taxon>
        <taxon>Arthropoda</taxon>
        <taxon>Chelicerata</taxon>
        <taxon>Arachnida</taxon>
        <taxon>Araneae</taxon>
        <taxon>Araneomorphae</taxon>
        <taxon>Entelegynae</taxon>
        <taxon>Araneoidea</taxon>
        <taxon>Nephilidae</taxon>
        <taxon>Nephila</taxon>
    </lineage>
</organism>
<gene>
    <name evidence="1" type="ORF">NPIL_4241</name>
</gene>